<keyword evidence="2" id="KW-1185">Reference proteome</keyword>
<accession>A0ABW8NPN4</accession>
<dbReference type="EMBL" id="JBBKTX010000076">
    <property type="protein sequence ID" value="MFK4754851.1"/>
    <property type="molecule type" value="Genomic_DNA"/>
</dbReference>
<sequence>DNPYDGHPLYWNLIQSWLNTGIKPQEILVDRGYRGAQHDSSIAAVDVCISHQKKGRGKAHPEQSRRNGIEPIIGHMKSDGLMKRNWLKGVVGDCIHALLCGVGQNLRRILRHLRSLFALIFWVLSGVIDGAYESEFEWEQAREWAA</sequence>
<comment type="caution">
    <text evidence="1">The sequence shown here is derived from an EMBL/GenBank/DDBJ whole genome shotgun (WGS) entry which is preliminary data.</text>
</comment>
<protein>
    <recommendedName>
        <fullName evidence="3">Transposase DDE domain-containing protein</fullName>
    </recommendedName>
</protein>
<reference evidence="1 2" key="1">
    <citation type="submission" date="2024-03" db="EMBL/GenBank/DDBJ databases">
        <title>High-quality draft genome sequence of Oceanobacter sp. wDCs-4.</title>
        <authorList>
            <person name="Dong C."/>
        </authorList>
    </citation>
    <scope>NUCLEOTIDE SEQUENCE [LARGE SCALE GENOMIC DNA]</scope>
    <source>
        <strain evidence="2">wDCs-4</strain>
    </source>
</reference>
<dbReference type="PANTHER" id="PTHR33803:SF3">
    <property type="entry name" value="BLL1974 PROTEIN"/>
    <property type="match status" value="1"/>
</dbReference>
<organism evidence="1 2">
    <name type="scientific">Oceanobacter antarcticus</name>
    <dbReference type="NCBI Taxonomy" id="3133425"/>
    <lineage>
        <taxon>Bacteria</taxon>
        <taxon>Pseudomonadati</taxon>
        <taxon>Pseudomonadota</taxon>
        <taxon>Gammaproteobacteria</taxon>
        <taxon>Oceanospirillales</taxon>
        <taxon>Oceanospirillaceae</taxon>
        <taxon>Oceanobacter</taxon>
    </lineage>
</organism>
<evidence type="ECO:0000313" key="1">
    <source>
        <dbReference type="EMBL" id="MFK4754851.1"/>
    </source>
</evidence>
<name>A0ABW8NPN4_9GAMM</name>
<feature type="non-terminal residue" evidence="1">
    <location>
        <position position="1"/>
    </location>
</feature>
<gene>
    <name evidence="1" type="ORF">WG929_20880</name>
</gene>
<evidence type="ECO:0000313" key="2">
    <source>
        <dbReference type="Proteomes" id="UP001620597"/>
    </source>
</evidence>
<proteinExistence type="predicted"/>
<dbReference type="PANTHER" id="PTHR33803">
    <property type="entry name" value="IS1478 TRANSPOSASE"/>
    <property type="match status" value="1"/>
</dbReference>
<evidence type="ECO:0008006" key="3">
    <source>
        <dbReference type="Google" id="ProtNLM"/>
    </source>
</evidence>
<dbReference type="Proteomes" id="UP001620597">
    <property type="component" value="Unassembled WGS sequence"/>
</dbReference>